<dbReference type="InterPro" id="IPR044016">
    <property type="entry name" value="Big_13"/>
</dbReference>
<dbReference type="SMART" id="SM00112">
    <property type="entry name" value="CA"/>
    <property type="match status" value="1"/>
</dbReference>
<accession>A0ABU5IS65</accession>
<evidence type="ECO:0000256" key="1">
    <source>
        <dbReference type="SAM" id="MobiDB-lite"/>
    </source>
</evidence>
<dbReference type="CDD" id="cd11304">
    <property type="entry name" value="Cadherin_repeat"/>
    <property type="match status" value="1"/>
</dbReference>
<dbReference type="Gene3D" id="2.60.40.2700">
    <property type="match status" value="1"/>
</dbReference>
<dbReference type="Gene3D" id="2.60.40.10">
    <property type="entry name" value="Immunoglobulins"/>
    <property type="match status" value="3"/>
</dbReference>
<feature type="region of interest" description="Disordered" evidence="1">
    <location>
        <begin position="535"/>
        <end position="590"/>
    </location>
</feature>
<proteinExistence type="predicted"/>
<dbReference type="PANTHER" id="PTHR21559:SF21">
    <property type="entry name" value="DYSTROGLYCAN 1"/>
    <property type="match status" value="1"/>
</dbReference>
<evidence type="ECO:0000313" key="4">
    <source>
        <dbReference type="Proteomes" id="UP001293718"/>
    </source>
</evidence>
<comment type="caution">
    <text evidence="3">The sequence shown here is derived from an EMBL/GenBank/DDBJ whole genome shotgun (WGS) entry which is preliminary data.</text>
</comment>
<dbReference type="Proteomes" id="UP001293718">
    <property type="component" value="Unassembled WGS sequence"/>
</dbReference>
<organism evidence="3 4">
    <name type="scientific">Azohydromonas lata</name>
    <dbReference type="NCBI Taxonomy" id="45677"/>
    <lineage>
        <taxon>Bacteria</taxon>
        <taxon>Pseudomonadati</taxon>
        <taxon>Pseudomonadota</taxon>
        <taxon>Betaproteobacteria</taxon>
        <taxon>Burkholderiales</taxon>
        <taxon>Sphaerotilaceae</taxon>
        <taxon>Azohydromonas</taxon>
    </lineage>
</organism>
<keyword evidence="4" id="KW-1185">Reference proteome</keyword>
<dbReference type="Pfam" id="PF05345">
    <property type="entry name" value="He_PIG"/>
    <property type="match status" value="2"/>
</dbReference>
<feature type="non-terminal residue" evidence="3">
    <location>
        <position position="1"/>
    </location>
</feature>
<dbReference type="PROSITE" id="PS50268">
    <property type="entry name" value="CADHERIN_2"/>
    <property type="match status" value="1"/>
</dbReference>
<evidence type="ECO:0000259" key="2">
    <source>
        <dbReference type="PROSITE" id="PS50268"/>
    </source>
</evidence>
<dbReference type="InterPro" id="IPR035986">
    <property type="entry name" value="PKD_dom_sf"/>
</dbReference>
<dbReference type="InterPro" id="IPR002126">
    <property type="entry name" value="Cadherin-like_dom"/>
</dbReference>
<dbReference type="SUPFAM" id="SSF49313">
    <property type="entry name" value="Cadherin-like"/>
    <property type="match status" value="3"/>
</dbReference>
<dbReference type="Gene3D" id="2.60.40.60">
    <property type="entry name" value="Cadherins"/>
    <property type="match status" value="1"/>
</dbReference>
<reference evidence="3 4" key="1">
    <citation type="submission" date="2023-11" db="EMBL/GenBank/DDBJ databases">
        <title>Draft genome of Azohydromonas lata strain H1 (DSM1123), a polyhydroxyalkanoate producer.</title>
        <authorList>
            <person name="Traversa D."/>
            <person name="D'Addabbo P."/>
            <person name="Pazzani C."/>
            <person name="Manzari C."/>
            <person name="Chiara M."/>
            <person name="Scrascia M."/>
        </authorList>
    </citation>
    <scope>NUCLEOTIDE SEQUENCE [LARGE SCALE GENOMIC DNA]</scope>
    <source>
        <strain evidence="3 4">H1</strain>
    </source>
</reference>
<feature type="region of interest" description="Disordered" evidence="1">
    <location>
        <begin position="609"/>
        <end position="628"/>
    </location>
</feature>
<dbReference type="EMBL" id="JAXOJX010000157">
    <property type="protein sequence ID" value="MDZ5461737.1"/>
    <property type="molecule type" value="Genomic_DNA"/>
</dbReference>
<dbReference type="InterPro" id="IPR006644">
    <property type="entry name" value="Cadg"/>
</dbReference>
<dbReference type="SUPFAM" id="SSF49299">
    <property type="entry name" value="PKD domain"/>
    <property type="match status" value="1"/>
</dbReference>
<dbReference type="SMART" id="SM00736">
    <property type="entry name" value="CADG"/>
    <property type="match status" value="2"/>
</dbReference>
<dbReference type="RefSeq" id="WP_322468822.1">
    <property type="nucleotide sequence ID" value="NZ_JAXOJX010000157.1"/>
</dbReference>
<dbReference type="PANTHER" id="PTHR21559">
    <property type="entry name" value="DYSTROGLYCAN-RELATED"/>
    <property type="match status" value="1"/>
</dbReference>
<dbReference type="InterPro" id="IPR013783">
    <property type="entry name" value="Ig-like_fold"/>
</dbReference>
<protein>
    <submittedName>
        <fullName evidence="3">Ig domain-containing protein</fullName>
    </submittedName>
</protein>
<dbReference type="Pfam" id="PF19077">
    <property type="entry name" value="Big_13"/>
    <property type="match status" value="1"/>
</dbReference>
<dbReference type="InterPro" id="IPR015919">
    <property type="entry name" value="Cadherin-like_sf"/>
</dbReference>
<sequence length="805" mass="80894">VEGQLALGGDGLKAVSLSSTDAAGNRSTGTASFTLDATAPEAPALLLSSDTGASAIDWLTGSTVLSLSGSAEAGTTVTVDWGDGGTAPVVLRDGTAWRIDDRTLASGRYTVTVTVSDAAGNSSRSVRVLAVDAVAPSVTPHAIGVSGATGTNGAFRIGDTVTVTWADKAPGGDRNTDAITGVTADFSGFGGGRAVAATLSGGVWSASYTLVEGSIEASGRSVSVTATDAAGNATTTVDDAPLVVDTTRPRVGATTLWVDENAPAGTVVGSLGTPGQGWNYALLDDAGGRFAIDAASGVVTVARGAVLDFEGATRHGVKVRVTDAAGNTADAVVTVEVTDLNEAPQQAAEVGNQDATENQPFSFTLPAGAFTDVDHGDVLTYSATLTSGNALPAWLSFDPATRAFSGTPSDGDVGAVAVRLVVRDRTGAEVRTTFVLKVSNVGDAPQGEVKLSGTPLEGLKLVAGNTLSDVDGMGAVSYRWQSSADGETWSDVVGATGSELVVSGQLVGRYLRVVASYTDDFGTVTEVASERTAKVVKPTVPPPPEPAPAPAPALAPAPAPAPAPVPAPAPAPTPSFLPPGSALGTPNLGNLTGSDTPLLALAAAPAPAFQNTGDNGQGQRQLTQTGDGSSYRVVVLPASSALGDGGLVLNRGVGDQVVTAVAGTPVQITIPADAFAHTNPNAVVALSARQASGEALPPWLSFDAATGKFTVRSAPGERRTVEVRVEASDGQRVVVTTFKITVGGTTPRGSVPRGALLEPAGRPGLTAQLRLAAQRHALPAERMDRLGAWLAQRPAPVPAVEKVKG</sequence>
<name>A0ABU5IS65_9BURK</name>
<gene>
    <name evidence="3" type="ORF">SM757_34695</name>
</gene>
<evidence type="ECO:0000313" key="3">
    <source>
        <dbReference type="EMBL" id="MDZ5461737.1"/>
    </source>
</evidence>
<feature type="compositionally biased region" description="Pro residues" evidence="1">
    <location>
        <begin position="539"/>
        <end position="577"/>
    </location>
</feature>
<feature type="domain" description="Cadherin" evidence="2">
    <location>
        <begin position="280"/>
        <end position="346"/>
    </location>
</feature>